<accession>A0ACB9AJB0</accession>
<sequence length="81" mass="8869">MLLMTSGIKRVPCSMDQNCNLLYILYGICFFWHISSINTPVGLPVSVTRLILIGLLSGAQAETKGSTSRIYSYTFGKSSCT</sequence>
<name>A0ACB9AJB0_CICIN</name>
<protein>
    <submittedName>
        <fullName evidence="1">Uncharacterized protein</fullName>
    </submittedName>
</protein>
<comment type="caution">
    <text evidence="1">The sequence shown here is derived from an EMBL/GenBank/DDBJ whole genome shotgun (WGS) entry which is preliminary data.</text>
</comment>
<reference evidence="2" key="1">
    <citation type="journal article" date="2022" name="Mol. Ecol. Resour.">
        <title>The genomes of chicory, endive, great burdock and yacon provide insights into Asteraceae palaeo-polyploidization history and plant inulin production.</title>
        <authorList>
            <person name="Fan W."/>
            <person name="Wang S."/>
            <person name="Wang H."/>
            <person name="Wang A."/>
            <person name="Jiang F."/>
            <person name="Liu H."/>
            <person name="Zhao H."/>
            <person name="Xu D."/>
            <person name="Zhang Y."/>
        </authorList>
    </citation>
    <scope>NUCLEOTIDE SEQUENCE [LARGE SCALE GENOMIC DNA]</scope>
    <source>
        <strain evidence="2">cv. Punajuju</strain>
    </source>
</reference>
<organism evidence="1 2">
    <name type="scientific">Cichorium intybus</name>
    <name type="common">Chicory</name>
    <dbReference type="NCBI Taxonomy" id="13427"/>
    <lineage>
        <taxon>Eukaryota</taxon>
        <taxon>Viridiplantae</taxon>
        <taxon>Streptophyta</taxon>
        <taxon>Embryophyta</taxon>
        <taxon>Tracheophyta</taxon>
        <taxon>Spermatophyta</taxon>
        <taxon>Magnoliopsida</taxon>
        <taxon>eudicotyledons</taxon>
        <taxon>Gunneridae</taxon>
        <taxon>Pentapetalae</taxon>
        <taxon>asterids</taxon>
        <taxon>campanulids</taxon>
        <taxon>Asterales</taxon>
        <taxon>Asteraceae</taxon>
        <taxon>Cichorioideae</taxon>
        <taxon>Cichorieae</taxon>
        <taxon>Cichoriinae</taxon>
        <taxon>Cichorium</taxon>
    </lineage>
</organism>
<reference evidence="1 2" key="2">
    <citation type="journal article" date="2022" name="Mol. Ecol. Resour.">
        <title>The genomes of chicory, endive, great burdock and yacon provide insights into Asteraceae paleo-polyploidization history and plant inulin production.</title>
        <authorList>
            <person name="Fan W."/>
            <person name="Wang S."/>
            <person name="Wang H."/>
            <person name="Wang A."/>
            <person name="Jiang F."/>
            <person name="Liu H."/>
            <person name="Zhao H."/>
            <person name="Xu D."/>
            <person name="Zhang Y."/>
        </authorList>
    </citation>
    <scope>NUCLEOTIDE SEQUENCE [LARGE SCALE GENOMIC DNA]</scope>
    <source>
        <strain evidence="2">cv. Punajuju</strain>
        <tissue evidence="1">Leaves</tissue>
    </source>
</reference>
<proteinExistence type="predicted"/>
<evidence type="ECO:0000313" key="1">
    <source>
        <dbReference type="EMBL" id="KAI3710030.1"/>
    </source>
</evidence>
<evidence type="ECO:0000313" key="2">
    <source>
        <dbReference type="Proteomes" id="UP001055811"/>
    </source>
</evidence>
<dbReference type="Proteomes" id="UP001055811">
    <property type="component" value="Linkage Group LG07"/>
</dbReference>
<keyword evidence="2" id="KW-1185">Reference proteome</keyword>
<gene>
    <name evidence="1" type="ORF">L2E82_39803</name>
</gene>
<dbReference type="EMBL" id="CM042015">
    <property type="protein sequence ID" value="KAI3710030.1"/>
    <property type="molecule type" value="Genomic_DNA"/>
</dbReference>